<keyword evidence="1 3" id="KW-0732">Signal</keyword>
<reference evidence="4 5" key="1">
    <citation type="submission" date="2019-04" db="EMBL/GenBank/DDBJ databases">
        <title>Herbidospora sp. NEAU-GS14.nov., a novel actinomycete isolated from soil.</title>
        <authorList>
            <person name="Han L."/>
        </authorList>
    </citation>
    <scope>NUCLEOTIDE SEQUENCE [LARGE SCALE GENOMIC DNA]</scope>
    <source>
        <strain evidence="4 5">NEAU-GS14</strain>
    </source>
</reference>
<accession>A0A4V6XBF6</accession>
<evidence type="ECO:0000256" key="1">
    <source>
        <dbReference type="ARBA" id="ARBA00022729"/>
    </source>
</evidence>
<protein>
    <recommendedName>
        <fullName evidence="6">Trypsin-like serine protease</fullName>
    </recommendedName>
</protein>
<gene>
    <name evidence="4" type="ORF">FDA94_12805</name>
</gene>
<dbReference type="PANTHER" id="PTHR15462">
    <property type="entry name" value="SERINE PROTEASE"/>
    <property type="match status" value="1"/>
</dbReference>
<dbReference type="SUPFAM" id="SSF50494">
    <property type="entry name" value="Trypsin-like serine proteases"/>
    <property type="match status" value="1"/>
</dbReference>
<evidence type="ECO:0008006" key="6">
    <source>
        <dbReference type="Google" id="ProtNLM"/>
    </source>
</evidence>
<dbReference type="InterPro" id="IPR050966">
    <property type="entry name" value="Glutamyl_endopeptidase"/>
</dbReference>
<dbReference type="InterPro" id="IPR043504">
    <property type="entry name" value="Peptidase_S1_PA_chymotrypsin"/>
</dbReference>
<feature type="signal peptide" evidence="3">
    <location>
        <begin position="1"/>
        <end position="27"/>
    </location>
</feature>
<dbReference type="Proteomes" id="UP000308705">
    <property type="component" value="Unassembled WGS sequence"/>
</dbReference>
<evidence type="ECO:0000256" key="3">
    <source>
        <dbReference type="SAM" id="SignalP"/>
    </source>
</evidence>
<organism evidence="4 5">
    <name type="scientific">Herbidospora galbida</name>
    <dbReference type="NCBI Taxonomy" id="2575442"/>
    <lineage>
        <taxon>Bacteria</taxon>
        <taxon>Bacillati</taxon>
        <taxon>Actinomycetota</taxon>
        <taxon>Actinomycetes</taxon>
        <taxon>Streptosporangiales</taxon>
        <taxon>Streptosporangiaceae</taxon>
        <taxon>Herbidospora</taxon>
    </lineage>
</organism>
<dbReference type="Gene3D" id="2.40.10.10">
    <property type="entry name" value="Trypsin-like serine proteases"/>
    <property type="match status" value="2"/>
</dbReference>
<comment type="caution">
    <text evidence="4">The sequence shown here is derived from an EMBL/GenBank/DDBJ whole genome shotgun (WGS) entry which is preliminary data.</text>
</comment>
<evidence type="ECO:0000256" key="2">
    <source>
        <dbReference type="SAM" id="MobiDB-lite"/>
    </source>
</evidence>
<feature type="chain" id="PRO_5020501068" description="Trypsin-like serine protease" evidence="3">
    <location>
        <begin position="28"/>
        <end position="379"/>
    </location>
</feature>
<name>A0A4V6XBF6_9ACTN</name>
<evidence type="ECO:0000313" key="4">
    <source>
        <dbReference type="EMBL" id="TKK88553.1"/>
    </source>
</evidence>
<dbReference type="OrthoDB" id="3519542at2"/>
<feature type="region of interest" description="Disordered" evidence="2">
    <location>
        <begin position="75"/>
        <end position="102"/>
    </location>
</feature>
<dbReference type="InterPro" id="IPR009003">
    <property type="entry name" value="Peptidase_S1_PA"/>
</dbReference>
<keyword evidence="5" id="KW-1185">Reference proteome</keyword>
<proteinExistence type="predicted"/>
<sequence>MDTRARLGLVTAGIAGSAVLVALPANASPADGPTVSVADADNIAGFWFRSNSKALKAATQWGPDAETVAKVAKLSSKGGPSADGKAGTVSPTGPGGQAGTSKNINIPKTLGKVFFRKNGKTHWCSATSIQAKYKNLVATAGHCVFDTDDNDHMLDQWIFVPGYYQGKAPWGVYVAKQGFTHYDFDVYEDYDRDYAFVTVYNGVKFEATRAVSEKQYKAHGGLKWRDKGKWWILTVKDAGRLGDNVGGQGLAYNQKVGAGAVYAFGYPAARHPDGNKAFTGVTPKWCYGKPNREVTDAGLKIEEQIAITCSMTPGADGGPWLLKYSNARRLGYVNGVTSAFADSNGNDRIDKITSPYFDGETYDVYKAAANNWSGSIVKK</sequence>
<dbReference type="EMBL" id="SZQA01000010">
    <property type="protein sequence ID" value="TKK88553.1"/>
    <property type="molecule type" value="Genomic_DNA"/>
</dbReference>
<dbReference type="AlphaFoldDB" id="A0A4V6XBF6"/>
<evidence type="ECO:0000313" key="5">
    <source>
        <dbReference type="Proteomes" id="UP000308705"/>
    </source>
</evidence>